<dbReference type="Proteomes" id="UP001222027">
    <property type="component" value="Unassembled WGS sequence"/>
</dbReference>
<name>A0AAV8QLP1_ENSVE</name>
<evidence type="ECO:0000313" key="13">
    <source>
        <dbReference type="Proteomes" id="UP001222027"/>
    </source>
</evidence>
<keyword evidence="8" id="KW-0539">Nucleus</keyword>
<dbReference type="Gene3D" id="1.20.5.170">
    <property type="match status" value="1"/>
</dbReference>
<accession>A0AAV8QLP1</accession>
<dbReference type="FunFam" id="1.20.5.170:FF:000040">
    <property type="entry name" value="Nuclear pore glycoprotein p62"/>
    <property type="match status" value="1"/>
</dbReference>
<evidence type="ECO:0000313" key="12">
    <source>
        <dbReference type="EMBL" id="KAJ8477918.1"/>
    </source>
</evidence>
<evidence type="ECO:0000256" key="1">
    <source>
        <dbReference type="ARBA" id="ARBA00004567"/>
    </source>
</evidence>
<feature type="domain" description="Nucleoporin NSP1-like C-terminal" evidence="11">
    <location>
        <begin position="64"/>
        <end position="158"/>
    </location>
</feature>
<dbReference type="GO" id="GO:0044613">
    <property type="term" value="C:nuclear pore central transport channel"/>
    <property type="evidence" value="ECO:0007669"/>
    <property type="project" value="TreeGrafter"/>
</dbReference>
<reference evidence="12 13" key="1">
    <citation type="submission" date="2022-12" db="EMBL/GenBank/DDBJ databases">
        <title>Chromosome-scale assembly of the Ensete ventricosum genome.</title>
        <authorList>
            <person name="Dussert Y."/>
            <person name="Stocks J."/>
            <person name="Wendawek A."/>
            <person name="Woldeyes F."/>
            <person name="Nichols R.A."/>
            <person name="Borrell J.S."/>
        </authorList>
    </citation>
    <scope>NUCLEOTIDE SEQUENCE [LARGE SCALE GENOMIC DNA]</scope>
    <source>
        <strain evidence="13">cv. Maze</strain>
        <tissue evidence="12">Seeds</tissue>
    </source>
</reference>
<keyword evidence="5" id="KW-0653">Protein transport</keyword>
<dbReference type="GO" id="GO:0006405">
    <property type="term" value="P:RNA export from nucleus"/>
    <property type="evidence" value="ECO:0007669"/>
    <property type="project" value="TreeGrafter"/>
</dbReference>
<dbReference type="Pfam" id="PF05064">
    <property type="entry name" value="Nsp1_C"/>
    <property type="match status" value="1"/>
</dbReference>
<comment type="similarity">
    <text evidence="2">Belongs to the nucleoporin NSP1/NUP62 family.</text>
</comment>
<organism evidence="12 13">
    <name type="scientific">Ensete ventricosum</name>
    <name type="common">Abyssinian banana</name>
    <name type="synonym">Musa ensete</name>
    <dbReference type="NCBI Taxonomy" id="4639"/>
    <lineage>
        <taxon>Eukaryota</taxon>
        <taxon>Viridiplantae</taxon>
        <taxon>Streptophyta</taxon>
        <taxon>Embryophyta</taxon>
        <taxon>Tracheophyta</taxon>
        <taxon>Spermatophyta</taxon>
        <taxon>Magnoliopsida</taxon>
        <taxon>Liliopsida</taxon>
        <taxon>Zingiberales</taxon>
        <taxon>Musaceae</taxon>
        <taxon>Ensete</taxon>
    </lineage>
</organism>
<dbReference type="InterPro" id="IPR007758">
    <property type="entry name" value="Nucleoporin_NSP1_C"/>
</dbReference>
<evidence type="ECO:0000256" key="4">
    <source>
        <dbReference type="ARBA" id="ARBA00022816"/>
    </source>
</evidence>
<keyword evidence="4" id="KW-0509">mRNA transport</keyword>
<feature type="compositionally biased region" description="Low complexity" evidence="10">
    <location>
        <begin position="14"/>
        <end position="26"/>
    </location>
</feature>
<keyword evidence="6" id="KW-0811">Translocation</keyword>
<evidence type="ECO:0000256" key="6">
    <source>
        <dbReference type="ARBA" id="ARBA00023010"/>
    </source>
</evidence>
<dbReference type="AlphaFoldDB" id="A0AAV8QLP1"/>
<evidence type="ECO:0000259" key="11">
    <source>
        <dbReference type="Pfam" id="PF05064"/>
    </source>
</evidence>
<dbReference type="EMBL" id="JAQQAF010000006">
    <property type="protein sequence ID" value="KAJ8477918.1"/>
    <property type="molecule type" value="Genomic_DNA"/>
</dbReference>
<comment type="subcellular location">
    <subcellularLocation>
        <location evidence="1">Nucleus</location>
        <location evidence="1">Nuclear pore complex</location>
    </subcellularLocation>
</comment>
<sequence>MQLKPRTNFDAIVSKQKSSSGSSTSALASDSSFSAATSQALPSAVQSSSGGLTTANSVTTRAPKLPSEITEKTIEIIKDWNTELQERTAKFQWQATAFAEWDMRILQNRNILIWLEAEVAKVVETQTNLEKQLELIETHQQEVDKALERMEQEAECICKDECALLLKDEATSVRDSMYYQTEFIERETQGIAEQGGDLDMVDAASPLDIVVRILDNELRTLMWINEKANELSNHIQVVAKSGATAEHAYFPRLSPLFSQSSPCWLSQAQMYQPLYPRMKLLLLTRFWFSVNSSFEAITGFRAHTLKLEEILLIRLIN</sequence>
<evidence type="ECO:0000256" key="10">
    <source>
        <dbReference type="SAM" id="MobiDB-lite"/>
    </source>
</evidence>
<dbReference type="GO" id="GO:0006606">
    <property type="term" value="P:protein import into nucleus"/>
    <property type="evidence" value="ECO:0007669"/>
    <property type="project" value="TreeGrafter"/>
</dbReference>
<dbReference type="PANTHER" id="PTHR12084">
    <property type="entry name" value="NUCLEAR PORE GLYCOPROTEIN P62-RELATED"/>
    <property type="match status" value="1"/>
</dbReference>
<protein>
    <recommendedName>
        <fullName evidence="11">Nucleoporin NSP1-like C-terminal domain-containing protein</fullName>
    </recommendedName>
</protein>
<proteinExistence type="inferred from homology"/>
<dbReference type="InterPro" id="IPR026010">
    <property type="entry name" value="NSP1/NUP62"/>
</dbReference>
<evidence type="ECO:0000256" key="7">
    <source>
        <dbReference type="ARBA" id="ARBA00023132"/>
    </source>
</evidence>
<evidence type="ECO:0000256" key="8">
    <source>
        <dbReference type="ARBA" id="ARBA00023242"/>
    </source>
</evidence>
<gene>
    <name evidence="12" type="ORF">OPV22_021645</name>
</gene>
<dbReference type="PANTHER" id="PTHR12084:SF0">
    <property type="entry name" value="NUCLEAR PORE GLYCOPROTEIN P62"/>
    <property type="match status" value="1"/>
</dbReference>
<keyword evidence="13" id="KW-1185">Reference proteome</keyword>
<feature type="region of interest" description="Disordered" evidence="10">
    <location>
        <begin position="1"/>
        <end position="26"/>
    </location>
</feature>
<evidence type="ECO:0000256" key="2">
    <source>
        <dbReference type="ARBA" id="ARBA00005911"/>
    </source>
</evidence>
<dbReference type="GO" id="GO:0051028">
    <property type="term" value="P:mRNA transport"/>
    <property type="evidence" value="ECO:0007669"/>
    <property type="project" value="UniProtKB-KW"/>
</dbReference>
<evidence type="ECO:0000256" key="3">
    <source>
        <dbReference type="ARBA" id="ARBA00022448"/>
    </source>
</evidence>
<feature type="coiled-coil region" evidence="9">
    <location>
        <begin position="122"/>
        <end position="156"/>
    </location>
</feature>
<dbReference type="GO" id="GO:0005543">
    <property type="term" value="F:phospholipid binding"/>
    <property type="evidence" value="ECO:0007669"/>
    <property type="project" value="TreeGrafter"/>
</dbReference>
<evidence type="ECO:0000256" key="5">
    <source>
        <dbReference type="ARBA" id="ARBA00022927"/>
    </source>
</evidence>
<comment type="caution">
    <text evidence="12">The sequence shown here is derived from an EMBL/GenBank/DDBJ whole genome shotgun (WGS) entry which is preliminary data.</text>
</comment>
<dbReference type="GO" id="GO:0017056">
    <property type="term" value="F:structural constituent of nuclear pore"/>
    <property type="evidence" value="ECO:0007669"/>
    <property type="project" value="InterPro"/>
</dbReference>
<keyword evidence="9" id="KW-0175">Coiled coil</keyword>
<evidence type="ECO:0000256" key="9">
    <source>
        <dbReference type="SAM" id="Coils"/>
    </source>
</evidence>
<keyword evidence="3" id="KW-0813">Transport</keyword>
<keyword evidence="7" id="KW-0906">Nuclear pore complex</keyword>